<feature type="region of interest" description="Disordered" evidence="1">
    <location>
        <begin position="82"/>
        <end position="113"/>
    </location>
</feature>
<keyword evidence="3" id="KW-1185">Reference proteome</keyword>
<dbReference type="Proteomes" id="UP001190700">
    <property type="component" value="Unassembled WGS sequence"/>
</dbReference>
<proteinExistence type="predicted"/>
<comment type="caution">
    <text evidence="2">The sequence shown here is derived from an EMBL/GenBank/DDBJ whole genome shotgun (WGS) entry which is preliminary data.</text>
</comment>
<organism evidence="2 3">
    <name type="scientific">Cymbomonas tetramitiformis</name>
    <dbReference type="NCBI Taxonomy" id="36881"/>
    <lineage>
        <taxon>Eukaryota</taxon>
        <taxon>Viridiplantae</taxon>
        <taxon>Chlorophyta</taxon>
        <taxon>Pyramimonadophyceae</taxon>
        <taxon>Pyramimonadales</taxon>
        <taxon>Pyramimonadaceae</taxon>
        <taxon>Cymbomonas</taxon>
    </lineage>
</organism>
<dbReference type="EMBL" id="LGRX02025764">
    <property type="protein sequence ID" value="KAK3251896.1"/>
    <property type="molecule type" value="Genomic_DNA"/>
</dbReference>
<gene>
    <name evidence="2" type="ORF">CYMTET_38783</name>
</gene>
<evidence type="ECO:0000313" key="3">
    <source>
        <dbReference type="Proteomes" id="UP001190700"/>
    </source>
</evidence>
<sequence length="113" mass="12251">MANMQSSTSRFWTNHTPCALPLCWVRGIDESLSRDTTVLDGFRRIPAAMVSLCNHTALDLPWGKLPYPPEQLCLAAVSESTPARGGRLPAPGVAEPQADKKPHAAPGSVEWML</sequence>
<dbReference type="AlphaFoldDB" id="A0AAE0CBC8"/>
<evidence type="ECO:0000313" key="2">
    <source>
        <dbReference type="EMBL" id="KAK3251896.1"/>
    </source>
</evidence>
<name>A0AAE0CBC8_9CHLO</name>
<evidence type="ECO:0000256" key="1">
    <source>
        <dbReference type="SAM" id="MobiDB-lite"/>
    </source>
</evidence>
<reference evidence="2 3" key="1">
    <citation type="journal article" date="2015" name="Genome Biol. Evol.">
        <title>Comparative Genomics of a Bacterivorous Green Alga Reveals Evolutionary Causalities and Consequences of Phago-Mixotrophic Mode of Nutrition.</title>
        <authorList>
            <person name="Burns J.A."/>
            <person name="Paasch A."/>
            <person name="Narechania A."/>
            <person name="Kim E."/>
        </authorList>
    </citation>
    <scope>NUCLEOTIDE SEQUENCE [LARGE SCALE GENOMIC DNA]</scope>
    <source>
        <strain evidence="2 3">PLY_AMNH</strain>
    </source>
</reference>
<accession>A0AAE0CBC8</accession>
<protein>
    <submittedName>
        <fullName evidence="2">Uncharacterized protein</fullName>
    </submittedName>
</protein>